<feature type="transmembrane region" description="Helical" evidence="1">
    <location>
        <begin position="66"/>
        <end position="84"/>
    </location>
</feature>
<accession>W1NJX7</accession>
<keyword evidence="1" id="KW-0472">Membrane</keyword>
<evidence type="ECO:0000313" key="3">
    <source>
        <dbReference type="Proteomes" id="UP000017836"/>
    </source>
</evidence>
<dbReference type="Proteomes" id="UP000017836">
    <property type="component" value="Unassembled WGS sequence"/>
</dbReference>
<protein>
    <submittedName>
        <fullName evidence="2">Uncharacterized protein</fullName>
    </submittedName>
</protein>
<evidence type="ECO:0000313" key="2">
    <source>
        <dbReference type="EMBL" id="ERM95818.1"/>
    </source>
</evidence>
<evidence type="ECO:0000256" key="1">
    <source>
        <dbReference type="SAM" id="Phobius"/>
    </source>
</evidence>
<dbReference type="HOGENOM" id="CLU_2161810_0_0_1"/>
<proteinExistence type="predicted"/>
<gene>
    <name evidence="2" type="ORF">AMTR_s00060p00056750</name>
</gene>
<dbReference type="AlphaFoldDB" id="W1NJX7"/>
<name>W1NJX7_AMBTC</name>
<dbReference type="Gramene" id="ERM95818">
    <property type="protein sequence ID" value="ERM95818"/>
    <property type="gene ID" value="AMTR_s00060p00056750"/>
</dbReference>
<keyword evidence="3" id="KW-1185">Reference proteome</keyword>
<keyword evidence="1" id="KW-1133">Transmembrane helix</keyword>
<dbReference type="EMBL" id="KI397373">
    <property type="protein sequence ID" value="ERM95818.1"/>
    <property type="molecule type" value="Genomic_DNA"/>
</dbReference>
<sequence length="111" mass="11369">MPGLSLVRGPASSTASLSSLAFHTCPSTTVTLSTSCGSRLSLSSAPLAKPTLVTATPPSTVPGVPVVLPSGILLLLSTLSLLYLRRRCETPSLASSPNLSPSLLWSVAWLP</sequence>
<reference evidence="3" key="1">
    <citation type="journal article" date="2013" name="Science">
        <title>The Amborella genome and the evolution of flowering plants.</title>
        <authorList>
            <consortium name="Amborella Genome Project"/>
        </authorList>
    </citation>
    <scope>NUCLEOTIDE SEQUENCE [LARGE SCALE GENOMIC DNA]</scope>
</reference>
<organism evidence="2 3">
    <name type="scientific">Amborella trichopoda</name>
    <dbReference type="NCBI Taxonomy" id="13333"/>
    <lineage>
        <taxon>Eukaryota</taxon>
        <taxon>Viridiplantae</taxon>
        <taxon>Streptophyta</taxon>
        <taxon>Embryophyta</taxon>
        <taxon>Tracheophyta</taxon>
        <taxon>Spermatophyta</taxon>
        <taxon>Magnoliopsida</taxon>
        <taxon>Amborellales</taxon>
        <taxon>Amborellaceae</taxon>
        <taxon>Amborella</taxon>
    </lineage>
</organism>
<keyword evidence="1" id="KW-0812">Transmembrane</keyword>